<dbReference type="HOGENOM" id="CLU_031172_0_0_2"/>
<dbReference type="CDD" id="cd04491">
    <property type="entry name" value="SoSSB_OBF"/>
    <property type="match status" value="2"/>
</dbReference>
<keyword evidence="2" id="KW-0347">Helicase</keyword>
<proteinExistence type="predicted"/>
<evidence type="ECO:0000313" key="3">
    <source>
        <dbReference type="Proteomes" id="UP000002408"/>
    </source>
</evidence>
<accession>A7I4P1</accession>
<dbReference type="STRING" id="456442.Mboo_0179"/>
<dbReference type="OrthoDB" id="335252at2157"/>
<dbReference type="Proteomes" id="UP000002408">
    <property type="component" value="Chromosome"/>
</dbReference>
<gene>
    <name evidence="2" type="ordered locus">Mboo_0179</name>
</gene>
<evidence type="ECO:0000256" key="1">
    <source>
        <dbReference type="ARBA" id="ARBA00023125"/>
    </source>
</evidence>
<keyword evidence="2" id="KW-0547">Nucleotide-binding</keyword>
<dbReference type="GO" id="GO:0003677">
    <property type="term" value="F:DNA binding"/>
    <property type="evidence" value="ECO:0007669"/>
    <property type="project" value="UniProtKB-KW"/>
</dbReference>
<organism evidence="2 3">
    <name type="scientific">Methanoregula boonei (strain DSM 21154 / JCM 14090 / 6A8)</name>
    <dbReference type="NCBI Taxonomy" id="456442"/>
    <lineage>
        <taxon>Archaea</taxon>
        <taxon>Methanobacteriati</taxon>
        <taxon>Methanobacteriota</taxon>
        <taxon>Stenosarchaea group</taxon>
        <taxon>Methanomicrobia</taxon>
        <taxon>Methanomicrobiales</taxon>
        <taxon>Methanoregulaceae</taxon>
        <taxon>Methanoregula</taxon>
    </lineage>
</organism>
<keyword evidence="3" id="KW-1185">Reference proteome</keyword>
<dbReference type="PANTHER" id="PTHR13356:SF8">
    <property type="entry name" value="REPLICATION PROTEIN A"/>
    <property type="match status" value="1"/>
</dbReference>
<dbReference type="RefSeq" id="WP_011991190.1">
    <property type="nucleotide sequence ID" value="NC_009712.1"/>
</dbReference>
<dbReference type="EMBL" id="CP000780">
    <property type="protein sequence ID" value="ABS54702.1"/>
    <property type="molecule type" value="Genomic_DNA"/>
</dbReference>
<dbReference type="eggNOG" id="arCOG01510">
    <property type="taxonomic scope" value="Archaea"/>
</dbReference>
<evidence type="ECO:0000313" key="2">
    <source>
        <dbReference type="EMBL" id="ABS54702.1"/>
    </source>
</evidence>
<dbReference type="GO" id="GO:0000724">
    <property type="term" value="P:double-strand break repair via homologous recombination"/>
    <property type="evidence" value="ECO:0007669"/>
    <property type="project" value="TreeGrafter"/>
</dbReference>
<dbReference type="AlphaFoldDB" id="A7I4P1"/>
<dbReference type="SUPFAM" id="SSF50249">
    <property type="entry name" value="Nucleic acid-binding proteins"/>
    <property type="match status" value="3"/>
</dbReference>
<protein>
    <submittedName>
        <fullName evidence="2">Nucleic acid binding, OB-fold, tRNA/helicase-type</fullName>
    </submittedName>
</protein>
<dbReference type="GO" id="GO:0004386">
    <property type="term" value="F:helicase activity"/>
    <property type="evidence" value="ECO:0007669"/>
    <property type="project" value="UniProtKB-KW"/>
</dbReference>
<keyword evidence="2" id="KW-0067">ATP-binding</keyword>
<name>A7I4P1_METB6</name>
<sequence length="416" mass="45638">MDYSEATERISRKYAKTGHEIDRQKIEGKLRRLVEEFGVQPAEAERSVTNELNKEFNITPAGVPGTPGPAGGATSEKKIADARPGDWVTIEGKVVSLSAPASPAIAQSGILADESGAIRFVVWAKSNAPKMDEGAWYRLDSAVVDEYKNIPNLKVHSGTTITAIDRTDPLIPAPCAIKDLHPGIGSVRAKVVQEWDTTHDRMLQSGLIGDETGTVKFIIWKEQGKEKLAVGAVYSIFYAQADEFNERLSLNITGAAIMQEEGDIATVTGGDTEVRGALVHIAPGSGIIKRCPVPGCNRALSRQNYCPIHEIQPRFEYDLRIKGWLDDGEKTHNILLKRDVVEPLTGMTLDQAKEIAENNPLGMDEVFLQMRDRVLGRYVVCKGREIENRLLVNTCEKMHFESGEHAKLLNRAGGAS</sequence>
<keyword evidence="2" id="KW-0378">Hydrolase</keyword>
<dbReference type="InterPro" id="IPR051231">
    <property type="entry name" value="SOSS-B"/>
</dbReference>
<dbReference type="InterPro" id="IPR012340">
    <property type="entry name" value="NA-bd_OB-fold"/>
</dbReference>
<keyword evidence="1" id="KW-0238">DNA-binding</keyword>
<reference evidence="3" key="1">
    <citation type="journal article" date="2015" name="Microbiology">
        <title>Genome of Methanoregula boonei 6A8 reveals adaptations to oligotrophic peatland environments.</title>
        <authorList>
            <person name="Braeuer S."/>
            <person name="Cadillo-Quiroz H."/>
            <person name="Kyrpides N."/>
            <person name="Woyke T."/>
            <person name="Goodwin L."/>
            <person name="Detter C."/>
            <person name="Podell S."/>
            <person name="Yavitt J.B."/>
            <person name="Zinder S.H."/>
        </authorList>
    </citation>
    <scope>NUCLEOTIDE SEQUENCE [LARGE SCALE GENOMIC DNA]</scope>
    <source>
        <strain evidence="3">DSM 21154 / JCM 14090 / 6A8</strain>
    </source>
</reference>
<dbReference type="GO" id="GO:0010212">
    <property type="term" value="P:response to ionizing radiation"/>
    <property type="evidence" value="ECO:0007669"/>
    <property type="project" value="TreeGrafter"/>
</dbReference>
<dbReference type="GeneID" id="5410223"/>
<dbReference type="Gene3D" id="2.40.50.140">
    <property type="entry name" value="Nucleic acid-binding proteins"/>
    <property type="match status" value="2"/>
</dbReference>
<dbReference type="KEGG" id="mbn:Mboo_0179"/>
<dbReference type="PANTHER" id="PTHR13356">
    <property type="entry name" value="OB FOLD NUCLEIC ACID BINDING PROTEIN-RELATED"/>
    <property type="match status" value="1"/>
</dbReference>